<dbReference type="EnsemblPlants" id="KEH19893">
    <property type="protein sequence ID" value="KEH19893"/>
    <property type="gene ID" value="MTR_8g470100"/>
</dbReference>
<feature type="compositionally biased region" description="Basic and acidic residues" evidence="1">
    <location>
        <begin position="35"/>
        <end position="55"/>
    </location>
</feature>
<dbReference type="Proteomes" id="UP000002051">
    <property type="component" value="Chromosome 8"/>
</dbReference>
<reference evidence="3" key="3">
    <citation type="submission" date="2015-04" db="UniProtKB">
        <authorList>
            <consortium name="EnsemblPlants"/>
        </authorList>
    </citation>
    <scope>IDENTIFICATION</scope>
    <source>
        <strain evidence="3">cv. Jemalong A17</strain>
    </source>
</reference>
<proteinExistence type="predicted"/>
<keyword evidence="4" id="KW-1185">Reference proteome</keyword>
<evidence type="ECO:0000313" key="4">
    <source>
        <dbReference type="Proteomes" id="UP000002051"/>
    </source>
</evidence>
<sequence length="62" mass="7186">MRSKKDKEMRKSNKVEVEVEHEVAVKNNLDLSTMDELKEKVPKRSSEDLEGDQKKGNKKSNI</sequence>
<dbReference type="EMBL" id="CM001224">
    <property type="protein sequence ID" value="KEH19893.1"/>
    <property type="molecule type" value="Genomic_DNA"/>
</dbReference>
<accession>A0A072TSU6</accession>
<evidence type="ECO:0000256" key="1">
    <source>
        <dbReference type="SAM" id="MobiDB-lite"/>
    </source>
</evidence>
<dbReference type="HOGENOM" id="CLU_2907528_0_0_1"/>
<organism evidence="2 4">
    <name type="scientific">Medicago truncatula</name>
    <name type="common">Barrel medic</name>
    <name type="synonym">Medicago tribuloides</name>
    <dbReference type="NCBI Taxonomy" id="3880"/>
    <lineage>
        <taxon>Eukaryota</taxon>
        <taxon>Viridiplantae</taxon>
        <taxon>Streptophyta</taxon>
        <taxon>Embryophyta</taxon>
        <taxon>Tracheophyta</taxon>
        <taxon>Spermatophyta</taxon>
        <taxon>Magnoliopsida</taxon>
        <taxon>eudicotyledons</taxon>
        <taxon>Gunneridae</taxon>
        <taxon>Pentapetalae</taxon>
        <taxon>rosids</taxon>
        <taxon>fabids</taxon>
        <taxon>Fabales</taxon>
        <taxon>Fabaceae</taxon>
        <taxon>Papilionoideae</taxon>
        <taxon>50 kb inversion clade</taxon>
        <taxon>NPAAA clade</taxon>
        <taxon>Hologalegina</taxon>
        <taxon>IRL clade</taxon>
        <taxon>Trifolieae</taxon>
        <taxon>Medicago</taxon>
    </lineage>
</organism>
<reference evidence="2 4" key="1">
    <citation type="journal article" date="2011" name="Nature">
        <title>The Medicago genome provides insight into the evolution of rhizobial symbioses.</title>
        <authorList>
            <person name="Young N.D."/>
            <person name="Debelle F."/>
            <person name="Oldroyd G.E."/>
            <person name="Geurts R."/>
            <person name="Cannon S.B."/>
            <person name="Udvardi M.K."/>
            <person name="Benedito V.A."/>
            <person name="Mayer K.F."/>
            <person name="Gouzy J."/>
            <person name="Schoof H."/>
            <person name="Van de Peer Y."/>
            <person name="Proost S."/>
            <person name="Cook D.R."/>
            <person name="Meyers B.C."/>
            <person name="Spannagl M."/>
            <person name="Cheung F."/>
            <person name="De Mita S."/>
            <person name="Krishnakumar V."/>
            <person name="Gundlach H."/>
            <person name="Zhou S."/>
            <person name="Mudge J."/>
            <person name="Bharti A.K."/>
            <person name="Murray J.D."/>
            <person name="Naoumkina M.A."/>
            <person name="Rosen B."/>
            <person name="Silverstein K.A."/>
            <person name="Tang H."/>
            <person name="Rombauts S."/>
            <person name="Zhao P.X."/>
            <person name="Zhou P."/>
            <person name="Barbe V."/>
            <person name="Bardou P."/>
            <person name="Bechner M."/>
            <person name="Bellec A."/>
            <person name="Berger A."/>
            <person name="Berges H."/>
            <person name="Bidwell S."/>
            <person name="Bisseling T."/>
            <person name="Choisne N."/>
            <person name="Couloux A."/>
            <person name="Denny R."/>
            <person name="Deshpande S."/>
            <person name="Dai X."/>
            <person name="Doyle J.J."/>
            <person name="Dudez A.M."/>
            <person name="Farmer A.D."/>
            <person name="Fouteau S."/>
            <person name="Franken C."/>
            <person name="Gibelin C."/>
            <person name="Gish J."/>
            <person name="Goldstein S."/>
            <person name="Gonzalez A.J."/>
            <person name="Green P.J."/>
            <person name="Hallab A."/>
            <person name="Hartog M."/>
            <person name="Hua A."/>
            <person name="Humphray S.J."/>
            <person name="Jeong D.H."/>
            <person name="Jing Y."/>
            <person name="Jocker A."/>
            <person name="Kenton S.M."/>
            <person name="Kim D.J."/>
            <person name="Klee K."/>
            <person name="Lai H."/>
            <person name="Lang C."/>
            <person name="Lin S."/>
            <person name="Macmil S.L."/>
            <person name="Magdelenat G."/>
            <person name="Matthews L."/>
            <person name="McCorrison J."/>
            <person name="Monaghan E.L."/>
            <person name="Mun J.H."/>
            <person name="Najar F.Z."/>
            <person name="Nicholson C."/>
            <person name="Noirot C."/>
            <person name="O'Bleness M."/>
            <person name="Paule C.R."/>
            <person name="Poulain J."/>
            <person name="Prion F."/>
            <person name="Qin B."/>
            <person name="Qu C."/>
            <person name="Retzel E.F."/>
            <person name="Riddle C."/>
            <person name="Sallet E."/>
            <person name="Samain S."/>
            <person name="Samson N."/>
            <person name="Sanders I."/>
            <person name="Saurat O."/>
            <person name="Scarpelli C."/>
            <person name="Schiex T."/>
            <person name="Segurens B."/>
            <person name="Severin A.J."/>
            <person name="Sherrier D.J."/>
            <person name="Shi R."/>
            <person name="Sims S."/>
            <person name="Singer S.R."/>
            <person name="Sinharoy S."/>
            <person name="Sterck L."/>
            <person name="Viollet A."/>
            <person name="Wang B.B."/>
            <person name="Wang K."/>
            <person name="Wang M."/>
            <person name="Wang X."/>
            <person name="Warfsmann J."/>
            <person name="Weissenbach J."/>
            <person name="White D.D."/>
            <person name="White J.D."/>
            <person name="Wiley G.B."/>
            <person name="Wincker P."/>
            <person name="Xing Y."/>
            <person name="Yang L."/>
            <person name="Yao Z."/>
            <person name="Ying F."/>
            <person name="Zhai J."/>
            <person name="Zhou L."/>
            <person name="Zuber A."/>
            <person name="Denarie J."/>
            <person name="Dixon R.A."/>
            <person name="May G.D."/>
            <person name="Schwartz D.C."/>
            <person name="Rogers J."/>
            <person name="Quetier F."/>
            <person name="Town C.D."/>
            <person name="Roe B.A."/>
        </authorList>
    </citation>
    <scope>NUCLEOTIDE SEQUENCE [LARGE SCALE GENOMIC DNA]</scope>
    <source>
        <strain evidence="2">A17</strain>
        <strain evidence="3 4">cv. Jemalong A17</strain>
    </source>
</reference>
<name>A0A072TSU6_MEDTR</name>
<reference evidence="2 4" key="2">
    <citation type="journal article" date="2014" name="BMC Genomics">
        <title>An improved genome release (version Mt4.0) for the model legume Medicago truncatula.</title>
        <authorList>
            <person name="Tang H."/>
            <person name="Krishnakumar V."/>
            <person name="Bidwell S."/>
            <person name="Rosen B."/>
            <person name="Chan A."/>
            <person name="Zhou S."/>
            <person name="Gentzbittel L."/>
            <person name="Childs K.L."/>
            <person name="Yandell M."/>
            <person name="Gundlach H."/>
            <person name="Mayer K.F."/>
            <person name="Schwartz D.C."/>
            <person name="Town C.D."/>
        </authorList>
    </citation>
    <scope>GENOME REANNOTATION</scope>
    <source>
        <strain evidence="2">A17</strain>
        <strain evidence="3 4">cv. Jemalong A17</strain>
    </source>
</reference>
<gene>
    <name evidence="2" type="ordered locus">MTR_8g470100</name>
</gene>
<evidence type="ECO:0000313" key="2">
    <source>
        <dbReference type="EMBL" id="KEH19893.1"/>
    </source>
</evidence>
<feature type="region of interest" description="Disordered" evidence="1">
    <location>
        <begin position="30"/>
        <end position="62"/>
    </location>
</feature>
<protein>
    <submittedName>
        <fullName evidence="2 3">Uncharacterized protein</fullName>
    </submittedName>
</protein>
<dbReference type="AlphaFoldDB" id="A0A072TSU6"/>
<evidence type="ECO:0000313" key="3">
    <source>
        <dbReference type="EnsemblPlants" id="KEH19893"/>
    </source>
</evidence>